<keyword evidence="4" id="KW-0804">Transcription</keyword>
<proteinExistence type="predicted"/>
<feature type="domain" description="RNA polymerase sigma-70 region 3" evidence="6">
    <location>
        <begin position="137"/>
        <end position="188"/>
    </location>
</feature>
<dbReference type="NCBIfam" id="TIGR02980">
    <property type="entry name" value="SigBFG"/>
    <property type="match status" value="1"/>
</dbReference>
<dbReference type="PANTHER" id="PTHR30385:SF4">
    <property type="entry name" value="RNA POLYMERASE SIGMA-E FACTOR"/>
    <property type="match status" value="1"/>
</dbReference>
<dbReference type="InterPro" id="IPR007630">
    <property type="entry name" value="RNA_pol_sigma70_r4"/>
</dbReference>
<dbReference type="CDD" id="cd06171">
    <property type="entry name" value="Sigma70_r4"/>
    <property type="match status" value="1"/>
</dbReference>
<evidence type="ECO:0000259" key="7">
    <source>
        <dbReference type="Pfam" id="PF04542"/>
    </source>
</evidence>
<dbReference type="EMBL" id="CP078145">
    <property type="protein sequence ID" value="QXN88868.1"/>
    <property type="molecule type" value="Genomic_DNA"/>
</dbReference>
<dbReference type="InterPro" id="IPR007627">
    <property type="entry name" value="RNA_pol_sigma70_r2"/>
</dbReference>
<reference evidence="9 10" key="1">
    <citation type="submission" date="2021-07" db="EMBL/GenBank/DDBJ databases">
        <title>Whole Genome Sequence of Nocardia Iowensis.</title>
        <authorList>
            <person name="Lamm A."/>
            <person name="Collins-Fairclough A.M."/>
            <person name="Bunk B."/>
            <person name="Sproer C."/>
        </authorList>
    </citation>
    <scope>NUCLEOTIDE SEQUENCE [LARGE SCALE GENOMIC DNA]</scope>
    <source>
        <strain evidence="9 10">NRRL 5646</strain>
    </source>
</reference>
<evidence type="ECO:0000256" key="1">
    <source>
        <dbReference type="ARBA" id="ARBA00023015"/>
    </source>
</evidence>
<name>A0ABX8RGY7_NOCIO</name>
<dbReference type="Proteomes" id="UP000694257">
    <property type="component" value="Chromosome"/>
</dbReference>
<evidence type="ECO:0000259" key="8">
    <source>
        <dbReference type="Pfam" id="PF04545"/>
    </source>
</evidence>
<feature type="domain" description="RNA polymerase sigma-70 region 4" evidence="8">
    <location>
        <begin position="218"/>
        <end position="267"/>
    </location>
</feature>
<protein>
    <submittedName>
        <fullName evidence="9">RNA polymerase sigma factor SigF</fullName>
    </submittedName>
</protein>
<evidence type="ECO:0000313" key="10">
    <source>
        <dbReference type="Proteomes" id="UP000694257"/>
    </source>
</evidence>
<evidence type="ECO:0000256" key="2">
    <source>
        <dbReference type="ARBA" id="ARBA00023082"/>
    </source>
</evidence>
<dbReference type="Pfam" id="PF04542">
    <property type="entry name" value="Sigma70_r2"/>
    <property type="match status" value="1"/>
</dbReference>
<keyword evidence="2" id="KW-0731">Sigma factor</keyword>
<accession>A0ABX8RGY7</accession>
<dbReference type="PANTHER" id="PTHR30385">
    <property type="entry name" value="SIGMA FACTOR F FLAGELLAR"/>
    <property type="match status" value="1"/>
</dbReference>
<feature type="compositionally biased region" description="Polar residues" evidence="5">
    <location>
        <begin position="9"/>
        <end position="19"/>
    </location>
</feature>
<evidence type="ECO:0000256" key="4">
    <source>
        <dbReference type="ARBA" id="ARBA00023163"/>
    </source>
</evidence>
<evidence type="ECO:0000259" key="6">
    <source>
        <dbReference type="Pfam" id="PF04539"/>
    </source>
</evidence>
<dbReference type="InterPro" id="IPR014322">
    <property type="entry name" value="RNA_pol_sigma-B/F/G"/>
</dbReference>
<dbReference type="RefSeq" id="WP_218469751.1">
    <property type="nucleotide sequence ID" value="NZ_BAABJN010000003.1"/>
</dbReference>
<evidence type="ECO:0000313" key="9">
    <source>
        <dbReference type="EMBL" id="QXN88868.1"/>
    </source>
</evidence>
<keyword evidence="1" id="KW-0805">Transcription regulation</keyword>
<feature type="domain" description="RNA polymerase sigma-70 region 2" evidence="7">
    <location>
        <begin position="51"/>
        <end position="119"/>
    </location>
</feature>
<organism evidence="9 10">
    <name type="scientific">Nocardia iowensis</name>
    <dbReference type="NCBI Taxonomy" id="204891"/>
    <lineage>
        <taxon>Bacteria</taxon>
        <taxon>Bacillati</taxon>
        <taxon>Actinomycetota</taxon>
        <taxon>Actinomycetes</taxon>
        <taxon>Mycobacteriales</taxon>
        <taxon>Nocardiaceae</taxon>
        <taxon>Nocardia</taxon>
    </lineage>
</organism>
<evidence type="ECO:0000256" key="3">
    <source>
        <dbReference type="ARBA" id="ARBA00023125"/>
    </source>
</evidence>
<evidence type="ECO:0000256" key="5">
    <source>
        <dbReference type="SAM" id="MobiDB-lite"/>
    </source>
</evidence>
<sequence length="272" mass="30236">MGTAFAAGSKTTTRQSRTGGDSYDNIEPWFDKLASLPHDDPHRAEVRDEIIHMCLPLAEHIACRYAGRGEEFDDLLQVARVGLLRAINRYDVSRGSPFLSFAVPTIMGEVRRHFRDYTWGVRVPRRDKELHLELGPAIESFAQRTGRTPTAEEIAEALRVCPDDVDRALMAGNAYNSDSIYAAAEDDTGNGAVPLLETLGAVDPSYCQVEDTLTARPLLADLPDEQTRVLVMRFFEWKTQSEIAEILGVSQMQVSRILSTTLLGLREQALAD</sequence>
<dbReference type="Pfam" id="PF04539">
    <property type="entry name" value="Sigma70_r3"/>
    <property type="match status" value="1"/>
</dbReference>
<dbReference type="Pfam" id="PF04545">
    <property type="entry name" value="Sigma70_r4"/>
    <property type="match status" value="1"/>
</dbReference>
<dbReference type="InterPro" id="IPR014284">
    <property type="entry name" value="RNA_pol_sigma-70_dom"/>
</dbReference>
<keyword evidence="3" id="KW-0238">DNA-binding</keyword>
<dbReference type="NCBIfam" id="TIGR02937">
    <property type="entry name" value="sigma70-ECF"/>
    <property type="match status" value="1"/>
</dbReference>
<gene>
    <name evidence="9" type="ORF">KV110_25185</name>
</gene>
<keyword evidence="10" id="KW-1185">Reference proteome</keyword>
<feature type="region of interest" description="Disordered" evidence="5">
    <location>
        <begin position="1"/>
        <end position="23"/>
    </location>
</feature>
<dbReference type="InterPro" id="IPR007624">
    <property type="entry name" value="RNA_pol_sigma70_r3"/>
</dbReference>